<dbReference type="SMART" id="SM00380">
    <property type="entry name" value="AP2"/>
    <property type="match status" value="1"/>
</dbReference>
<evidence type="ECO:0000256" key="6">
    <source>
        <dbReference type="SAM" id="MobiDB-lite"/>
    </source>
</evidence>
<keyword evidence="3" id="KW-0238">DNA-binding</keyword>
<dbReference type="Pfam" id="PF00847">
    <property type="entry name" value="AP2"/>
    <property type="match status" value="1"/>
</dbReference>
<keyword evidence="5" id="KW-0539">Nucleus</keyword>
<dbReference type="Gene3D" id="3.30.730.10">
    <property type="entry name" value="AP2/ERF domain"/>
    <property type="match status" value="1"/>
</dbReference>
<gene>
    <name evidence="8" type="ORF">L1049_013030</name>
</gene>
<proteinExistence type="predicted"/>
<feature type="domain" description="AP2/ERF" evidence="7">
    <location>
        <begin position="125"/>
        <end position="182"/>
    </location>
</feature>
<feature type="region of interest" description="Disordered" evidence="6">
    <location>
        <begin position="86"/>
        <end position="128"/>
    </location>
</feature>
<keyword evidence="9" id="KW-1185">Reference proteome</keyword>
<dbReference type="AlphaFoldDB" id="A0AAP0RJL1"/>
<evidence type="ECO:0000256" key="2">
    <source>
        <dbReference type="ARBA" id="ARBA00023015"/>
    </source>
</evidence>
<dbReference type="PRINTS" id="PR00367">
    <property type="entry name" value="ETHRSPELEMNT"/>
</dbReference>
<dbReference type="PROSITE" id="PS51032">
    <property type="entry name" value="AP2_ERF"/>
    <property type="match status" value="1"/>
</dbReference>
<dbReference type="PANTHER" id="PTHR31194:SF140">
    <property type="entry name" value="ETHYLENE-RESPONSIVE TRANSCRIPTION FACTOR CRF2"/>
    <property type="match status" value="1"/>
</dbReference>
<protein>
    <recommendedName>
        <fullName evidence="7">AP2/ERF domain-containing protein</fullName>
    </recommendedName>
</protein>
<evidence type="ECO:0000256" key="4">
    <source>
        <dbReference type="ARBA" id="ARBA00023163"/>
    </source>
</evidence>
<dbReference type="InterPro" id="IPR050913">
    <property type="entry name" value="AP2/ERF_ERF"/>
</dbReference>
<comment type="caution">
    <text evidence="8">The sequence shown here is derived from an EMBL/GenBank/DDBJ whole genome shotgun (WGS) entry which is preliminary data.</text>
</comment>
<dbReference type="InterPro" id="IPR036955">
    <property type="entry name" value="AP2/ERF_dom_sf"/>
</dbReference>
<dbReference type="Proteomes" id="UP001415857">
    <property type="component" value="Unassembled WGS sequence"/>
</dbReference>
<accession>A0AAP0RJL1</accession>
<organism evidence="8 9">
    <name type="scientific">Liquidambar formosana</name>
    <name type="common">Formosan gum</name>
    <dbReference type="NCBI Taxonomy" id="63359"/>
    <lineage>
        <taxon>Eukaryota</taxon>
        <taxon>Viridiplantae</taxon>
        <taxon>Streptophyta</taxon>
        <taxon>Embryophyta</taxon>
        <taxon>Tracheophyta</taxon>
        <taxon>Spermatophyta</taxon>
        <taxon>Magnoliopsida</taxon>
        <taxon>eudicotyledons</taxon>
        <taxon>Gunneridae</taxon>
        <taxon>Pentapetalae</taxon>
        <taxon>Saxifragales</taxon>
        <taxon>Altingiaceae</taxon>
        <taxon>Liquidambar</taxon>
    </lineage>
</organism>
<dbReference type="SUPFAM" id="SSF54171">
    <property type="entry name" value="DNA-binding domain"/>
    <property type="match status" value="1"/>
</dbReference>
<dbReference type="GO" id="GO:0003677">
    <property type="term" value="F:DNA binding"/>
    <property type="evidence" value="ECO:0007669"/>
    <property type="project" value="UniProtKB-KW"/>
</dbReference>
<reference evidence="8 9" key="1">
    <citation type="journal article" date="2024" name="Plant J.">
        <title>Genome sequences and population genomics reveal climatic adaptation and genomic divergence between two closely related sweetgum species.</title>
        <authorList>
            <person name="Xu W.Q."/>
            <person name="Ren C.Q."/>
            <person name="Zhang X.Y."/>
            <person name="Comes H.P."/>
            <person name="Liu X.H."/>
            <person name="Li Y.G."/>
            <person name="Kettle C.J."/>
            <person name="Jalonen R."/>
            <person name="Gaisberger H."/>
            <person name="Ma Y.Z."/>
            <person name="Qiu Y.X."/>
        </authorList>
    </citation>
    <scope>NUCLEOTIDE SEQUENCE [LARGE SCALE GENOMIC DNA]</scope>
    <source>
        <strain evidence="8">Hangzhou</strain>
    </source>
</reference>
<dbReference type="InterPro" id="IPR016177">
    <property type="entry name" value="DNA-bd_dom_sf"/>
</dbReference>
<keyword evidence="2" id="KW-0805">Transcription regulation</keyword>
<name>A0AAP0RJL1_LIQFO</name>
<keyword evidence="4" id="KW-0804">Transcription</keyword>
<comment type="subcellular location">
    <subcellularLocation>
        <location evidence="1">Nucleus</location>
    </subcellularLocation>
</comment>
<dbReference type="InterPro" id="IPR001471">
    <property type="entry name" value="AP2/ERF_dom"/>
</dbReference>
<sequence length="242" mass="26971">MRRSFSCPIKYTEHRSFTCKLVEPFGKCKDVTGRWFMAESNSGKPKVIRISVTDADATDSSSDENEGPTLRLRVKKHVNEIKIETSSRKTIRGSGNAKSKANRKKTEANAKSRLSKKQSLSNGKKFRGVRQRPWGRWAAEIRDPAQRTRVWLGTFDTAEEAALVYDKAAIRIRGPEALTNFGNYSTESSPPVRTAPLPDIELPTVSGYDSGVEVPQSMLADICAEISTHRRNPTQNSVEIGE</sequence>
<evidence type="ECO:0000313" key="9">
    <source>
        <dbReference type="Proteomes" id="UP001415857"/>
    </source>
</evidence>
<evidence type="ECO:0000256" key="5">
    <source>
        <dbReference type="ARBA" id="ARBA00023242"/>
    </source>
</evidence>
<evidence type="ECO:0000259" key="7">
    <source>
        <dbReference type="PROSITE" id="PS51032"/>
    </source>
</evidence>
<dbReference type="GO" id="GO:0003700">
    <property type="term" value="F:DNA-binding transcription factor activity"/>
    <property type="evidence" value="ECO:0007669"/>
    <property type="project" value="InterPro"/>
</dbReference>
<dbReference type="EMBL" id="JBBPBK010000008">
    <property type="protein sequence ID" value="KAK9279351.1"/>
    <property type="molecule type" value="Genomic_DNA"/>
</dbReference>
<dbReference type="PANTHER" id="PTHR31194">
    <property type="entry name" value="SHN SHINE , DNA BINDING / TRANSCRIPTION FACTOR"/>
    <property type="match status" value="1"/>
</dbReference>
<evidence type="ECO:0000313" key="8">
    <source>
        <dbReference type="EMBL" id="KAK9279351.1"/>
    </source>
</evidence>
<dbReference type="GO" id="GO:0005634">
    <property type="term" value="C:nucleus"/>
    <property type="evidence" value="ECO:0007669"/>
    <property type="project" value="UniProtKB-SubCell"/>
</dbReference>
<dbReference type="CDD" id="cd00018">
    <property type="entry name" value="AP2"/>
    <property type="match status" value="1"/>
</dbReference>
<evidence type="ECO:0000256" key="1">
    <source>
        <dbReference type="ARBA" id="ARBA00004123"/>
    </source>
</evidence>
<dbReference type="FunFam" id="3.30.730.10:FF:000001">
    <property type="entry name" value="Ethylene-responsive transcription factor 2"/>
    <property type="match status" value="1"/>
</dbReference>
<evidence type="ECO:0000256" key="3">
    <source>
        <dbReference type="ARBA" id="ARBA00023125"/>
    </source>
</evidence>